<dbReference type="InterPro" id="IPR001173">
    <property type="entry name" value="Glyco_trans_2-like"/>
</dbReference>
<evidence type="ECO:0000313" key="2">
    <source>
        <dbReference type="EMBL" id="MFD2408835.1"/>
    </source>
</evidence>
<dbReference type="Gene3D" id="2.160.10.10">
    <property type="entry name" value="Hexapeptide repeat proteins"/>
    <property type="match status" value="1"/>
</dbReference>
<dbReference type="SUPFAM" id="SSF51161">
    <property type="entry name" value="Trimeric LpxA-like enzymes"/>
    <property type="match status" value="1"/>
</dbReference>
<organism evidence="2 3">
    <name type="scientific">Paenibacillus rhizoplanae</name>
    <dbReference type="NCBI Taxonomy" id="1917181"/>
    <lineage>
        <taxon>Bacteria</taxon>
        <taxon>Bacillati</taxon>
        <taxon>Bacillota</taxon>
        <taxon>Bacilli</taxon>
        <taxon>Bacillales</taxon>
        <taxon>Paenibacillaceae</taxon>
        <taxon>Paenibacillus</taxon>
    </lineage>
</organism>
<evidence type="ECO:0000313" key="3">
    <source>
        <dbReference type="Proteomes" id="UP001597448"/>
    </source>
</evidence>
<dbReference type="RefSeq" id="WP_209994614.1">
    <property type="nucleotide sequence ID" value="NZ_JBHUKY010000009.1"/>
</dbReference>
<proteinExistence type="predicted"/>
<keyword evidence="2" id="KW-0328">Glycosyltransferase</keyword>
<comment type="caution">
    <text evidence="2">The sequence shown here is derived from an EMBL/GenBank/DDBJ whole genome shotgun (WGS) entry which is preliminary data.</text>
</comment>
<protein>
    <submittedName>
        <fullName evidence="2">Glycosyltransferase</fullName>
        <ecNumber evidence="2">2.4.-.-</ecNumber>
    </submittedName>
</protein>
<keyword evidence="3" id="KW-1185">Reference proteome</keyword>
<reference evidence="3" key="1">
    <citation type="journal article" date="2019" name="Int. J. Syst. Evol. Microbiol.">
        <title>The Global Catalogue of Microorganisms (GCM) 10K type strain sequencing project: providing services to taxonomists for standard genome sequencing and annotation.</title>
        <authorList>
            <consortium name="The Broad Institute Genomics Platform"/>
            <consortium name="The Broad Institute Genome Sequencing Center for Infectious Disease"/>
            <person name="Wu L."/>
            <person name="Ma J."/>
        </authorList>
    </citation>
    <scope>NUCLEOTIDE SEQUENCE [LARGE SCALE GENOMIC DNA]</scope>
    <source>
        <strain evidence="3">CCM 8725</strain>
    </source>
</reference>
<gene>
    <name evidence="2" type="ORF">ACFSX3_03085</name>
</gene>
<dbReference type="InterPro" id="IPR001451">
    <property type="entry name" value="Hexapep"/>
</dbReference>
<dbReference type="EMBL" id="JBHUKY010000009">
    <property type="protein sequence ID" value="MFD2408835.1"/>
    <property type="molecule type" value="Genomic_DNA"/>
</dbReference>
<dbReference type="Pfam" id="PF00132">
    <property type="entry name" value="Hexapep"/>
    <property type="match status" value="1"/>
</dbReference>
<dbReference type="GO" id="GO:0016757">
    <property type="term" value="F:glycosyltransferase activity"/>
    <property type="evidence" value="ECO:0007669"/>
    <property type="project" value="UniProtKB-KW"/>
</dbReference>
<evidence type="ECO:0000259" key="1">
    <source>
        <dbReference type="Pfam" id="PF00535"/>
    </source>
</evidence>
<dbReference type="CDD" id="cd04647">
    <property type="entry name" value="LbH_MAT_like"/>
    <property type="match status" value="1"/>
</dbReference>
<sequence length="479" mass="53558">MSHSLKSETVSSFYFYGNNTEISANGQLKHPKLILIGDRVTIKEDYSIQPEAQASLPLPKIIIGDDCKCEQGLTLYAINRIEIKSNVTIGSNVSISDARQEYRQIGIPVMAQGWMDGAGEVIIGEGTQIGEGTVIAGNIRIGKHSVIYPGSVIEQDLPDYCVAGGAPAQIQQHQPIVPPISPDATPLLSICIPTYNRAIYLDFCLSCIFSQLQDDSLVEVIVCDNASTDATPQVIARYASRYPCLKAFRNSTNIGGDRNIYLVAQLAKGKFIKWQGDDDYCVEHSIPSLLEVIHNHTECGIIYLNVHNHDGQVYTAKGASAYLRASGIMCTFISGIILRREDFEQIEEPFRYIDSSLNQAYMQYEILTRNPHFCVVNRRVFDFSGNPPAGYNFGEVVFSNYQTILSHFIGKGLTAEDVREEKRNSLFNYILGWYWGIMRDHAPVFTDDFEDLFRKFYGDESYFEDVLLQIASIKALAQS</sequence>
<name>A0ABW5F4N6_9BACL</name>
<keyword evidence="2" id="KW-0808">Transferase</keyword>
<dbReference type="SUPFAM" id="SSF53448">
    <property type="entry name" value="Nucleotide-diphospho-sugar transferases"/>
    <property type="match status" value="1"/>
</dbReference>
<dbReference type="InterPro" id="IPR011004">
    <property type="entry name" value="Trimer_LpxA-like_sf"/>
</dbReference>
<dbReference type="Gene3D" id="3.90.550.10">
    <property type="entry name" value="Spore Coat Polysaccharide Biosynthesis Protein SpsA, Chain A"/>
    <property type="match status" value="1"/>
</dbReference>
<accession>A0ABW5F4N6</accession>
<dbReference type="Proteomes" id="UP001597448">
    <property type="component" value="Unassembled WGS sequence"/>
</dbReference>
<dbReference type="Pfam" id="PF00535">
    <property type="entry name" value="Glycos_transf_2"/>
    <property type="match status" value="1"/>
</dbReference>
<dbReference type="InterPro" id="IPR029044">
    <property type="entry name" value="Nucleotide-diphossugar_trans"/>
</dbReference>
<dbReference type="EC" id="2.4.-.-" evidence="2"/>
<dbReference type="CDD" id="cd00761">
    <property type="entry name" value="Glyco_tranf_GTA_type"/>
    <property type="match status" value="1"/>
</dbReference>
<dbReference type="InterPro" id="IPR051159">
    <property type="entry name" value="Hexapeptide_acetyltransf"/>
</dbReference>
<dbReference type="PANTHER" id="PTHR23416">
    <property type="entry name" value="SIALIC ACID SYNTHASE-RELATED"/>
    <property type="match status" value="1"/>
</dbReference>
<feature type="domain" description="Glycosyltransferase 2-like" evidence="1">
    <location>
        <begin position="189"/>
        <end position="349"/>
    </location>
</feature>